<feature type="transmembrane region" description="Helical" evidence="1">
    <location>
        <begin position="25"/>
        <end position="47"/>
    </location>
</feature>
<evidence type="ECO:0000256" key="1">
    <source>
        <dbReference type="SAM" id="Phobius"/>
    </source>
</evidence>
<evidence type="ECO:0000313" key="3">
    <source>
        <dbReference type="Proteomes" id="UP000594637"/>
    </source>
</evidence>
<keyword evidence="3" id="KW-1185">Reference proteome</keyword>
<sequence length="219" mass="23638">MSSLADQSRLSAEPLTFANRTSTKIITTLVVLFFAPLAAWFGASLILNPDERISSSRRGALFEGHGAMTQVWGVLFILLAIGIVLAIVPVFLSRVILTRQGIHIVKTTGITDLPWPPSRSAIVVTDEPGTKGTRTFRVWLIAADGKAFPVPDTGRSAPASKAARVAESLRACLADADTIWEWARTRGLVQDNGQYVATTNREVEANRLSAATEQALRGL</sequence>
<accession>A0A7T0LL18</accession>
<keyword evidence="1" id="KW-0812">Transmembrane</keyword>
<keyword evidence="1" id="KW-0472">Membrane</keyword>
<proteinExistence type="predicted"/>
<gene>
    <name evidence="2" type="ORF">ID810_11355</name>
</gene>
<feature type="transmembrane region" description="Helical" evidence="1">
    <location>
        <begin position="67"/>
        <end position="92"/>
    </location>
</feature>
<evidence type="ECO:0008006" key="4">
    <source>
        <dbReference type="Google" id="ProtNLM"/>
    </source>
</evidence>
<protein>
    <recommendedName>
        <fullName evidence="4">PH domain-containing protein</fullName>
    </recommendedName>
</protein>
<name>A0A7T0LL18_9ACTO</name>
<dbReference type="RefSeq" id="WP_166858344.1">
    <property type="nucleotide sequence ID" value="NZ_CP063989.1"/>
</dbReference>
<keyword evidence="1" id="KW-1133">Transmembrane helix</keyword>
<dbReference type="KEGG" id="arep:ID810_11355"/>
<dbReference type="EMBL" id="CP063989">
    <property type="protein sequence ID" value="QPL05293.1"/>
    <property type="molecule type" value="Genomic_DNA"/>
</dbReference>
<dbReference type="Proteomes" id="UP000594637">
    <property type="component" value="Chromosome"/>
</dbReference>
<organism evidence="2 3">
    <name type="scientific">Actinomyces respiraculi</name>
    <dbReference type="NCBI Taxonomy" id="2744574"/>
    <lineage>
        <taxon>Bacteria</taxon>
        <taxon>Bacillati</taxon>
        <taxon>Actinomycetota</taxon>
        <taxon>Actinomycetes</taxon>
        <taxon>Actinomycetales</taxon>
        <taxon>Actinomycetaceae</taxon>
        <taxon>Actinomyces</taxon>
    </lineage>
</organism>
<dbReference type="AlphaFoldDB" id="A0A7T0LL18"/>
<reference evidence="2 3" key="1">
    <citation type="submission" date="2020-11" db="EMBL/GenBank/DDBJ databases">
        <title>Actinomyces sp. ZJ750.</title>
        <authorList>
            <person name="Zhou J."/>
        </authorList>
    </citation>
    <scope>NUCLEOTIDE SEQUENCE [LARGE SCALE GENOMIC DNA]</scope>
    <source>
        <strain evidence="2 3">ZJ750</strain>
    </source>
</reference>
<evidence type="ECO:0000313" key="2">
    <source>
        <dbReference type="EMBL" id="QPL05293.1"/>
    </source>
</evidence>